<sequence length="169" mass="17329">MSTDLDSLAVTVVLALEGRTLATAESLTGGLIGAAITAIPGASAVYRGGVITYASDVKVSLVDVPASVITHNGAVHGDVALAMAIGVANRLDCDFGLAVTGVAGPDWQDGKPPGTVFIACIERDVDGSILDSAVEELHLNPEVEDVRESRAEIRSETVAGALELLMTFL</sequence>
<dbReference type="Pfam" id="PF02464">
    <property type="entry name" value="CinA"/>
    <property type="match status" value="1"/>
</dbReference>
<accession>A0A6J5Z6J4</accession>
<dbReference type="EMBL" id="CAESAJ010000039">
    <property type="protein sequence ID" value="CAB4335243.1"/>
    <property type="molecule type" value="Genomic_DNA"/>
</dbReference>
<feature type="domain" description="CinA C-terminal" evidence="1">
    <location>
        <begin position="13"/>
        <end position="168"/>
    </location>
</feature>
<evidence type="ECO:0000313" key="2">
    <source>
        <dbReference type="EMBL" id="CAB4335243.1"/>
    </source>
</evidence>
<dbReference type="InterPro" id="IPR008136">
    <property type="entry name" value="CinA_C"/>
</dbReference>
<dbReference type="AlphaFoldDB" id="A0A6J5Z6J4"/>
<proteinExistence type="predicted"/>
<organism evidence="2">
    <name type="scientific">freshwater metagenome</name>
    <dbReference type="NCBI Taxonomy" id="449393"/>
    <lineage>
        <taxon>unclassified sequences</taxon>
        <taxon>metagenomes</taxon>
        <taxon>ecological metagenomes</taxon>
    </lineage>
</organism>
<protein>
    <submittedName>
        <fullName evidence="2">Unannotated protein</fullName>
    </submittedName>
</protein>
<dbReference type="NCBIfam" id="TIGR00199">
    <property type="entry name" value="PncC_domain"/>
    <property type="match status" value="1"/>
</dbReference>
<name>A0A6J5Z6J4_9ZZZZ</name>
<dbReference type="Gene3D" id="3.90.950.20">
    <property type="entry name" value="CinA-like"/>
    <property type="match status" value="1"/>
</dbReference>
<gene>
    <name evidence="2" type="ORF">UFOPK3770_00515</name>
</gene>
<reference evidence="2" key="1">
    <citation type="submission" date="2020-05" db="EMBL/GenBank/DDBJ databases">
        <authorList>
            <person name="Chiriac C."/>
            <person name="Salcher M."/>
            <person name="Ghai R."/>
            <person name="Kavagutti S V."/>
        </authorList>
    </citation>
    <scope>NUCLEOTIDE SEQUENCE</scope>
</reference>
<dbReference type="SUPFAM" id="SSF142433">
    <property type="entry name" value="CinA-like"/>
    <property type="match status" value="1"/>
</dbReference>
<dbReference type="InterPro" id="IPR036653">
    <property type="entry name" value="CinA-like_C"/>
</dbReference>
<evidence type="ECO:0000259" key="1">
    <source>
        <dbReference type="Pfam" id="PF02464"/>
    </source>
</evidence>